<dbReference type="RefSeq" id="WP_182532489.1">
    <property type="nucleotide sequence ID" value="NZ_JACGXL010000007.1"/>
</dbReference>
<comment type="caution">
    <text evidence="3">The sequence shown here is derived from an EMBL/GenBank/DDBJ whole genome shotgun (WGS) entry which is preliminary data.</text>
</comment>
<dbReference type="InterPro" id="IPR051548">
    <property type="entry name" value="Grx-like_ET"/>
</dbReference>
<dbReference type="PANTHER" id="PTHR34386">
    <property type="entry name" value="GLUTAREDOXIN"/>
    <property type="match status" value="1"/>
</dbReference>
<organism evidence="3 4">
    <name type="scientific">Dokdonella fugitiva</name>
    <dbReference type="NCBI Taxonomy" id="328517"/>
    <lineage>
        <taxon>Bacteria</taxon>
        <taxon>Pseudomonadati</taxon>
        <taxon>Pseudomonadota</taxon>
        <taxon>Gammaproteobacteria</taxon>
        <taxon>Lysobacterales</taxon>
        <taxon>Rhodanobacteraceae</taxon>
        <taxon>Dokdonella</taxon>
    </lineage>
</organism>
<dbReference type="InterPro" id="IPR002109">
    <property type="entry name" value="Glutaredoxin"/>
</dbReference>
<dbReference type="CDD" id="cd02976">
    <property type="entry name" value="NrdH"/>
    <property type="match status" value="1"/>
</dbReference>
<dbReference type="Gene3D" id="3.40.30.10">
    <property type="entry name" value="Glutaredoxin"/>
    <property type="match status" value="1"/>
</dbReference>
<name>A0A839FBC0_9GAMM</name>
<dbReference type="AlphaFoldDB" id="A0A839FBC0"/>
<protein>
    <submittedName>
        <fullName evidence="3">Glutaredoxin</fullName>
    </submittedName>
</protein>
<feature type="chain" id="PRO_5032452836" evidence="1">
    <location>
        <begin position="23"/>
        <end position="112"/>
    </location>
</feature>
<feature type="domain" description="Glutaredoxin" evidence="2">
    <location>
        <begin position="34"/>
        <end position="88"/>
    </location>
</feature>
<dbReference type="GO" id="GO:0009055">
    <property type="term" value="F:electron transfer activity"/>
    <property type="evidence" value="ECO:0007669"/>
    <property type="project" value="TreeGrafter"/>
</dbReference>
<evidence type="ECO:0000313" key="3">
    <source>
        <dbReference type="EMBL" id="MBA8889441.1"/>
    </source>
</evidence>
<dbReference type="SUPFAM" id="SSF52833">
    <property type="entry name" value="Thioredoxin-like"/>
    <property type="match status" value="1"/>
</dbReference>
<dbReference type="Proteomes" id="UP000550401">
    <property type="component" value="Unassembled WGS sequence"/>
</dbReference>
<sequence length="112" mass="11696">MLRRTLLALALVAGAGTFGVGAQEALSDIHAPKVTMYATATCGYCAKARSWFTAHGVQWDERDIEKSASAAAEWKAAGGVGTPLILIGSAKINGFDEAKINAELAKYAPARS</sequence>
<dbReference type="InterPro" id="IPR036249">
    <property type="entry name" value="Thioredoxin-like_sf"/>
</dbReference>
<gene>
    <name evidence="3" type="ORF">FHW12_003687</name>
</gene>
<evidence type="ECO:0000256" key="1">
    <source>
        <dbReference type="SAM" id="SignalP"/>
    </source>
</evidence>
<evidence type="ECO:0000259" key="2">
    <source>
        <dbReference type="Pfam" id="PF00462"/>
    </source>
</evidence>
<proteinExistence type="predicted"/>
<keyword evidence="1" id="KW-0732">Signal</keyword>
<evidence type="ECO:0000313" key="4">
    <source>
        <dbReference type="Proteomes" id="UP000550401"/>
    </source>
</evidence>
<dbReference type="EMBL" id="JACGXL010000007">
    <property type="protein sequence ID" value="MBA8889441.1"/>
    <property type="molecule type" value="Genomic_DNA"/>
</dbReference>
<dbReference type="PANTHER" id="PTHR34386:SF1">
    <property type="entry name" value="GLUTAREDOXIN-LIKE PROTEIN NRDH"/>
    <property type="match status" value="1"/>
</dbReference>
<keyword evidence="4" id="KW-1185">Reference proteome</keyword>
<reference evidence="3 4" key="1">
    <citation type="submission" date="2020-07" db="EMBL/GenBank/DDBJ databases">
        <title>Genomic Encyclopedia of Type Strains, Phase IV (KMG-V): Genome sequencing to study the core and pangenomes of soil and plant-associated prokaryotes.</title>
        <authorList>
            <person name="Whitman W."/>
        </authorList>
    </citation>
    <scope>NUCLEOTIDE SEQUENCE [LARGE SCALE GENOMIC DNA]</scope>
    <source>
        <strain evidence="3 4">RH2WT43</strain>
    </source>
</reference>
<feature type="signal peptide" evidence="1">
    <location>
        <begin position="1"/>
        <end position="22"/>
    </location>
</feature>
<accession>A0A839FBC0</accession>
<dbReference type="PROSITE" id="PS51354">
    <property type="entry name" value="GLUTAREDOXIN_2"/>
    <property type="match status" value="1"/>
</dbReference>
<dbReference type="Pfam" id="PF00462">
    <property type="entry name" value="Glutaredoxin"/>
    <property type="match status" value="1"/>
</dbReference>
<dbReference type="GO" id="GO:0045454">
    <property type="term" value="P:cell redox homeostasis"/>
    <property type="evidence" value="ECO:0007669"/>
    <property type="project" value="TreeGrafter"/>
</dbReference>